<gene>
    <name evidence="2" type="ORF">IX56_05100</name>
</gene>
<reference evidence="2 3" key="2">
    <citation type="submission" date="2014-10" db="EMBL/GenBank/DDBJ databases">
        <title>Paracoccus sanguinis sp. nov., isolated from clinical specimens of New York State patients.</title>
        <authorList>
            <person name="Mingle L.A."/>
            <person name="Cole J.A."/>
            <person name="Lapierre P."/>
            <person name="Musser K.A."/>
        </authorList>
    </citation>
    <scope>NUCLEOTIDE SEQUENCE [LARGE SCALE GENOMIC DNA]</scope>
    <source>
        <strain evidence="2 3">5503</strain>
    </source>
</reference>
<dbReference type="EMBL" id="JRKQ01000015">
    <property type="protein sequence ID" value="KGJ22962.1"/>
    <property type="molecule type" value="Genomic_DNA"/>
</dbReference>
<dbReference type="AlphaFoldDB" id="A0A099GKA6"/>
<dbReference type="SUPFAM" id="SSF55781">
    <property type="entry name" value="GAF domain-like"/>
    <property type="match status" value="1"/>
</dbReference>
<dbReference type="RefSeq" id="WP_036707884.1">
    <property type="nucleotide sequence ID" value="NZ_JRKQ01000015.1"/>
</dbReference>
<protein>
    <recommendedName>
        <fullName evidence="1">GAF domain-containing protein</fullName>
    </recommendedName>
</protein>
<name>A0A099GKA6_9RHOB</name>
<dbReference type="InterPro" id="IPR003018">
    <property type="entry name" value="GAF"/>
</dbReference>
<dbReference type="Gene3D" id="3.30.450.40">
    <property type="match status" value="1"/>
</dbReference>
<accession>A0A099GKA6</accession>
<feature type="domain" description="GAF" evidence="1">
    <location>
        <begin position="18"/>
        <end position="142"/>
    </location>
</feature>
<comment type="caution">
    <text evidence="2">The sequence shown here is derived from an EMBL/GenBank/DDBJ whole genome shotgun (WGS) entry which is preliminary data.</text>
</comment>
<proteinExistence type="predicted"/>
<dbReference type="Pfam" id="PF13185">
    <property type="entry name" value="GAF_2"/>
    <property type="match status" value="1"/>
</dbReference>
<dbReference type="Proteomes" id="UP000029858">
    <property type="component" value="Unassembled WGS sequence"/>
</dbReference>
<sequence>MSHDLSAALADPDPQAALAALEALVQATVGARLYTVMALDPATGMARRVWTSDPDTYPVGGEKPLPENRWTEIVIRARRTWVANTPEEVAELLFDHATIARLGCGAALNLPVTVGGRVIGTVNLLDRAGHFTPDRVAAAEALRLPAQAVLMRVALPRAADGAA</sequence>
<evidence type="ECO:0000259" key="1">
    <source>
        <dbReference type="Pfam" id="PF13185"/>
    </source>
</evidence>
<reference evidence="2 3" key="1">
    <citation type="submission" date="2014-09" db="EMBL/GenBank/DDBJ databases">
        <authorList>
            <person name="McGinnis J.M."/>
            <person name="Wolfgang W.J."/>
        </authorList>
    </citation>
    <scope>NUCLEOTIDE SEQUENCE [LARGE SCALE GENOMIC DNA]</scope>
    <source>
        <strain evidence="2 3">5503</strain>
    </source>
</reference>
<organism evidence="2 3">
    <name type="scientific">Paracoccus sanguinis</name>
    <dbReference type="NCBI Taxonomy" id="1545044"/>
    <lineage>
        <taxon>Bacteria</taxon>
        <taxon>Pseudomonadati</taxon>
        <taxon>Pseudomonadota</taxon>
        <taxon>Alphaproteobacteria</taxon>
        <taxon>Rhodobacterales</taxon>
        <taxon>Paracoccaceae</taxon>
        <taxon>Paracoccus</taxon>
    </lineage>
</organism>
<evidence type="ECO:0000313" key="2">
    <source>
        <dbReference type="EMBL" id="KGJ22962.1"/>
    </source>
</evidence>
<dbReference type="InterPro" id="IPR029016">
    <property type="entry name" value="GAF-like_dom_sf"/>
</dbReference>
<evidence type="ECO:0000313" key="3">
    <source>
        <dbReference type="Proteomes" id="UP000029858"/>
    </source>
</evidence>